<evidence type="ECO:0000256" key="10">
    <source>
        <dbReference type="RuleBase" id="RU000488"/>
    </source>
</evidence>
<feature type="transmembrane region" description="Helical" evidence="11">
    <location>
        <begin position="59"/>
        <end position="82"/>
    </location>
</feature>
<evidence type="ECO:0008006" key="13">
    <source>
        <dbReference type="Google" id="ProtNLM"/>
    </source>
</evidence>
<name>A0A7S1M7N7_NEODS</name>
<evidence type="ECO:0000256" key="9">
    <source>
        <dbReference type="PROSITE-ProRule" id="PRU00282"/>
    </source>
</evidence>
<keyword evidence="3 10" id="KW-0813">Transport</keyword>
<gene>
    <name evidence="12" type="ORF">NDES1114_LOCUS18961</name>
</gene>
<evidence type="ECO:0000256" key="11">
    <source>
        <dbReference type="SAM" id="Phobius"/>
    </source>
</evidence>
<keyword evidence="5" id="KW-0677">Repeat</keyword>
<feature type="repeat" description="Solcar" evidence="9">
    <location>
        <begin position="170"/>
        <end position="259"/>
    </location>
</feature>
<evidence type="ECO:0000256" key="5">
    <source>
        <dbReference type="ARBA" id="ARBA00022737"/>
    </source>
</evidence>
<evidence type="ECO:0000313" key="12">
    <source>
        <dbReference type="EMBL" id="CAD9124183.1"/>
    </source>
</evidence>
<dbReference type="PANTHER" id="PTHR45624:SF24">
    <property type="entry name" value="MITOCHONDRIAL SUBSTRATE CARRIER FAMILY PROTEIN G"/>
    <property type="match status" value="1"/>
</dbReference>
<feature type="transmembrane region" description="Helical" evidence="11">
    <location>
        <begin position="6"/>
        <end position="25"/>
    </location>
</feature>
<dbReference type="Gene3D" id="1.50.40.10">
    <property type="entry name" value="Mitochondrial carrier domain"/>
    <property type="match status" value="1"/>
</dbReference>
<dbReference type="InterPro" id="IPR018108">
    <property type="entry name" value="MCP_transmembrane"/>
</dbReference>
<dbReference type="InterPro" id="IPR050567">
    <property type="entry name" value="Mitochondrial_Carrier"/>
</dbReference>
<dbReference type="PANTHER" id="PTHR45624">
    <property type="entry name" value="MITOCHONDRIAL BASIC AMINO ACIDS TRANSPORTER-RELATED"/>
    <property type="match status" value="1"/>
</dbReference>
<feature type="repeat" description="Solcar" evidence="9">
    <location>
        <begin position="6"/>
        <end position="88"/>
    </location>
</feature>
<accession>A0A7S1M7N7</accession>
<proteinExistence type="inferred from homology"/>
<keyword evidence="7" id="KW-0496">Mitochondrion</keyword>
<reference evidence="12" key="1">
    <citation type="submission" date="2021-01" db="EMBL/GenBank/DDBJ databases">
        <authorList>
            <person name="Corre E."/>
            <person name="Pelletier E."/>
            <person name="Niang G."/>
            <person name="Scheremetjew M."/>
            <person name="Finn R."/>
            <person name="Kale V."/>
            <person name="Holt S."/>
            <person name="Cochrane G."/>
            <person name="Meng A."/>
            <person name="Brown T."/>
            <person name="Cohen L."/>
        </authorList>
    </citation>
    <scope>NUCLEOTIDE SEQUENCE</scope>
    <source>
        <strain evidence="12">CCAP 1951/1</strain>
    </source>
</reference>
<evidence type="ECO:0000256" key="1">
    <source>
        <dbReference type="ARBA" id="ARBA00004225"/>
    </source>
</evidence>
<evidence type="ECO:0000256" key="7">
    <source>
        <dbReference type="ARBA" id="ARBA00023128"/>
    </source>
</evidence>
<dbReference type="EMBL" id="HBGF01028613">
    <property type="protein sequence ID" value="CAD9124183.1"/>
    <property type="molecule type" value="Transcribed_RNA"/>
</dbReference>
<evidence type="ECO:0000256" key="6">
    <source>
        <dbReference type="ARBA" id="ARBA00022989"/>
    </source>
</evidence>
<feature type="transmembrane region" description="Helical" evidence="11">
    <location>
        <begin position="94"/>
        <end position="115"/>
    </location>
</feature>
<keyword evidence="6 11" id="KW-1133">Transmembrane helix</keyword>
<keyword evidence="4 9" id="KW-0812">Transmembrane</keyword>
<dbReference type="GO" id="GO:0022857">
    <property type="term" value="F:transmembrane transporter activity"/>
    <property type="evidence" value="ECO:0007669"/>
    <property type="project" value="TreeGrafter"/>
</dbReference>
<comment type="subcellular location">
    <subcellularLocation>
        <location evidence="1">Mitochondrion membrane</location>
        <topology evidence="1">Multi-pass membrane protein</topology>
    </subcellularLocation>
</comment>
<evidence type="ECO:0000256" key="2">
    <source>
        <dbReference type="ARBA" id="ARBA00006375"/>
    </source>
</evidence>
<evidence type="ECO:0000256" key="3">
    <source>
        <dbReference type="ARBA" id="ARBA00022448"/>
    </source>
</evidence>
<protein>
    <recommendedName>
        <fullName evidence="13">Mitochondrial carrier protein</fullName>
    </recommendedName>
</protein>
<sequence length="265" mass="28317">MPIDGGAVALSAVGGLVGGVGLCVVGHPFDTVKLRLQTGQFATVPDACRAIWRDRGLPGFYVGVASPLCLQMVFRSWLFASFQVSKDLVGHDRIFLAGALTGLSAALVESPMLLLMNQAQAHNTTVRARARALVTGNGVRALAQGMPATAIRNVPANAFYLGVFSELNGQRGWHPLAAGGVGGIAYWIVTYPLDAVRGCMHADDPNPAKRKYTGWAHCFTTLLREGGVRRLFRGYLPCMARAVPANATFFVLAEGAKKRYKQFAA</sequence>
<dbReference type="InterPro" id="IPR023395">
    <property type="entry name" value="MCP_dom_sf"/>
</dbReference>
<keyword evidence="8 9" id="KW-0472">Membrane</keyword>
<dbReference type="AlphaFoldDB" id="A0A7S1M7N7"/>
<evidence type="ECO:0000256" key="8">
    <source>
        <dbReference type="ARBA" id="ARBA00023136"/>
    </source>
</evidence>
<evidence type="ECO:0000256" key="4">
    <source>
        <dbReference type="ARBA" id="ARBA00022692"/>
    </source>
</evidence>
<dbReference type="GO" id="GO:0031966">
    <property type="term" value="C:mitochondrial membrane"/>
    <property type="evidence" value="ECO:0007669"/>
    <property type="project" value="UniProtKB-SubCell"/>
</dbReference>
<organism evidence="12">
    <name type="scientific">Neobodo designis</name>
    <name type="common">Flagellated protozoan</name>
    <name type="synonym">Bodo designis</name>
    <dbReference type="NCBI Taxonomy" id="312471"/>
    <lineage>
        <taxon>Eukaryota</taxon>
        <taxon>Discoba</taxon>
        <taxon>Euglenozoa</taxon>
        <taxon>Kinetoplastea</taxon>
        <taxon>Metakinetoplastina</taxon>
        <taxon>Neobodonida</taxon>
        <taxon>Neobodo</taxon>
    </lineage>
</organism>
<dbReference type="SUPFAM" id="SSF103506">
    <property type="entry name" value="Mitochondrial carrier"/>
    <property type="match status" value="1"/>
</dbReference>
<dbReference type="Pfam" id="PF00153">
    <property type="entry name" value="Mito_carr"/>
    <property type="match status" value="3"/>
</dbReference>
<dbReference type="PROSITE" id="PS50920">
    <property type="entry name" value="SOLCAR"/>
    <property type="match status" value="2"/>
</dbReference>
<comment type="similarity">
    <text evidence="2 10">Belongs to the mitochondrial carrier (TC 2.A.29) family.</text>
</comment>